<sequence>MHSPEPLERSVIELGHLLSRLQQTILHPDPERERKLRTSEYERARVGSNLGYARAVLTQLEKDAIGVTGPARKGELQRDLHMKVELWERLDDRMKDLQKMAADNDDDDEDDEDSSEGEDILAEILTPSESMALTSADIQGIPTPTTASQDSGSSPRPQPASNFGSPPSPTPASSMADQQQQQQPPLPTHTSQTLRARGSATSLTPSVRSQSHSTARAALFASRRKPTTSSPSPAQAEQASTATAEALLDRQARERDGMAEKVYEMARAMRRQQDDMADALGAEKELLGRTAETMERSAGGMRLATGRLGQFARMTEGKGWWGRVILYAWVYGLMLALVLLVFVLPKLRL</sequence>
<proteinExistence type="predicted"/>
<reference evidence="1" key="1">
    <citation type="submission" date="2022-10" db="EMBL/GenBank/DDBJ databases">
        <title>Complete Genome of Trichothecium roseum strain YXFP-22015, a Plant Pathogen Isolated from Citrus.</title>
        <authorList>
            <person name="Wang Y."/>
            <person name="Zhu L."/>
        </authorList>
    </citation>
    <scope>NUCLEOTIDE SEQUENCE</scope>
    <source>
        <strain evidence="1">YXFP-22015</strain>
    </source>
</reference>
<comment type="caution">
    <text evidence="1">The sequence shown here is derived from an EMBL/GenBank/DDBJ whole genome shotgun (WGS) entry which is preliminary data.</text>
</comment>
<name>A0ACC0UUL2_9HYPO</name>
<organism evidence="1 2">
    <name type="scientific">Trichothecium roseum</name>
    <dbReference type="NCBI Taxonomy" id="47278"/>
    <lineage>
        <taxon>Eukaryota</taxon>
        <taxon>Fungi</taxon>
        <taxon>Dikarya</taxon>
        <taxon>Ascomycota</taxon>
        <taxon>Pezizomycotina</taxon>
        <taxon>Sordariomycetes</taxon>
        <taxon>Hypocreomycetidae</taxon>
        <taxon>Hypocreales</taxon>
        <taxon>Hypocreales incertae sedis</taxon>
        <taxon>Trichothecium</taxon>
    </lineage>
</organism>
<evidence type="ECO:0000313" key="2">
    <source>
        <dbReference type="Proteomes" id="UP001163324"/>
    </source>
</evidence>
<accession>A0ACC0UUL2</accession>
<gene>
    <name evidence="1" type="ORF">N3K66_008226</name>
</gene>
<dbReference type="Proteomes" id="UP001163324">
    <property type="component" value="Chromosome 8"/>
</dbReference>
<protein>
    <submittedName>
        <fullName evidence="1">Uncharacterized protein</fullName>
    </submittedName>
</protein>
<dbReference type="EMBL" id="CM047947">
    <property type="protein sequence ID" value="KAI9897204.1"/>
    <property type="molecule type" value="Genomic_DNA"/>
</dbReference>
<keyword evidence="2" id="KW-1185">Reference proteome</keyword>
<evidence type="ECO:0000313" key="1">
    <source>
        <dbReference type="EMBL" id="KAI9897204.1"/>
    </source>
</evidence>